<dbReference type="Gene3D" id="3.30.470.10">
    <property type="match status" value="1"/>
</dbReference>
<dbReference type="GO" id="GO:0009097">
    <property type="term" value="P:isoleucine biosynthetic process"/>
    <property type="evidence" value="ECO:0007669"/>
    <property type="project" value="UniProtKB-UniPathway"/>
</dbReference>
<dbReference type="eggNOG" id="COG0115">
    <property type="taxonomic scope" value="Bacteria"/>
</dbReference>
<evidence type="ECO:0000256" key="13">
    <source>
        <dbReference type="ARBA" id="ARBA00048798"/>
    </source>
</evidence>
<comment type="pathway">
    <text evidence="5 17">Amino-acid biosynthesis; L-leucine biosynthesis; L-leucine from 3-methyl-2-oxobutanoate: step 4/4.</text>
</comment>
<keyword evidence="9 17" id="KW-0808">Transferase</keyword>
<comment type="function">
    <text evidence="2 17">Acts on leucine, isoleucine and valine.</text>
</comment>
<evidence type="ECO:0000256" key="2">
    <source>
        <dbReference type="ARBA" id="ARBA00003109"/>
    </source>
</evidence>
<dbReference type="PROSITE" id="PS00770">
    <property type="entry name" value="AA_TRANSFER_CLASS_4"/>
    <property type="match status" value="1"/>
</dbReference>
<dbReference type="NCBIfam" id="TIGR01122">
    <property type="entry name" value="ilvE_I"/>
    <property type="match status" value="1"/>
</dbReference>
<dbReference type="EC" id="2.6.1.42" evidence="17"/>
<evidence type="ECO:0000256" key="11">
    <source>
        <dbReference type="ARBA" id="ARBA00023304"/>
    </source>
</evidence>
<keyword evidence="19" id="KW-1185">Reference proteome</keyword>
<dbReference type="InterPro" id="IPR018300">
    <property type="entry name" value="Aminotrans_IV_CS"/>
</dbReference>
<comment type="catalytic activity">
    <reaction evidence="14 17">
        <text>L-leucine + 2-oxoglutarate = 4-methyl-2-oxopentanoate + L-glutamate</text>
        <dbReference type="Rhea" id="RHEA:18321"/>
        <dbReference type="ChEBI" id="CHEBI:16810"/>
        <dbReference type="ChEBI" id="CHEBI:17865"/>
        <dbReference type="ChEBI" id="CHEBI:29985"/>
        <dbReference type="ChEBI" id="CHEBI:57427"/>
        <dbReference type="EC" id="2.6.1.42"/>
    </reaction>
</comment>
<dbReference type="GO" id="GO:0009099">
    <property type="term" value="P:L-valine biosynthetic process"/>
    <property type="evidence" value="ECO:0007669"/>
    <property type="project" value="UniProtKB-UniPathway"/>
</dbReference>
<dbReference type="PANTHER" id="PTHR42743">
    <property type="entry name" value="AMINO-ACID AMINOTRANSFERASE"/>
    <property type="match status" value="1"/>
</dbReference>
<dbReference type="Proteomes" id="UP000005496">
    <property type="component" value="Unassembled WGS sequence"/>
</dbReference>
<evidence type="ECO:0000256" key="12">
    <source>
        <dbReference type="ARBA" id="ARBA00048212"/>
    </source>
</evidence>
<evidence type="ECO:0000256" key="10">
    <source>
        <dbReference type="ARBA" id="ARBA00022898"/>
    </source>
</evidence>
<dbReference type="FunFam" id="3.20.10.10:FF:000001">
    <property type="entry name" value="Branched-chain-amino-acid aminotransferase"/>
    <property type="match status" value="1"/>
</dbReference>
<dbReference type="AlphaFoldDB" id="D6SKE7"/>
<dbReference type="Pfam" id="PF01063">
    <property type="entry name" value="Aminotran_4"/>
    <property type="match status" value="1"/>
</dbReference>
<protein>
    <recommendedName>
        <fullName evidence="17">Branched-chain-amino-acid aminotransferase</fullName>
        <shortName evidence="17">BCAT</shortName>
        <ecNumber evidence="17">2.6.1.42</ecNumber>
    </recommendedName>
</protein>
<dbReference type="NCBIfam" id="NF005146">
    <property type="entry name" value="PRK06606.1"/>
    <property type="match status" value="1"/>
</dbReference>
<dbReference type="GO" id="GO:0052654">
    <property type="term" value="F:L-leucine-2-oxoglutarate transaminase activity"/>
    <property type="evidence" value="ECO:0007669"/>
    <property type="project" value="RHEA"/>
</dbReference>
<dbReference type="PANTHER" id="PTHR42743:SF11">
    <property type="entry name" value="AMINODEOXYCHORISMATE LYASE"/>
    <property type="match status" value="1"/>
</dbReference>
<comment type="pathway">
    <text evidence="3 17">Amino-acid biosynthesis; L-isoleucine biosynthesis; L-isoleucine from 2-oxobutanoate: step 4/4.</text>
</comment>
<evidence type="ECO:0000256" key="14">
    <source>
        <dbReference type="ARBA" id="ARBA00049229"/>
    </source>
</evidence>
<dbReference type="UniPathway" id="UPA00049">
    <property type="reaction ID" value="UER00062"/>
</dbReference>
<dbReference type="InterPro" id="IPR050571">
    <property type="entry name" value="Class-IV_PLP-Dep_Aminotrnsfr"/>
</dbReference>
<comment type="catalytic activity">
    <reaction evidence="13 17">
        <text>L-isoleucine + 2-oxoglutarate = (S)-3-methyl-2-oxopentanoate + L-glutamate</text>
        <dbReference type="Rhea" id="RHEA:24801"/>
        <dbReference type="ChEBI" id="CHEBI:16810"/>
        <dbReference type="ChEBI" id="CHEBI:29985"/>
        <dbReference type="ChEBI" id="CHEBI:35146"/>
        <dbReference type="ChEBI" id="CHEBI:58045"/>
        <dbReference type="EC" id="2.6.1.42"/>
    </reaction>
</comment>
<evidence type="ECO:0000313" key="18">
    <source>
        <dbReference type="EMBL" id="EFI36350.1"/>
    </source>
</evidence>
<dbReference type="OrthoDB" id="9804984at2"/>
<evidence type="ECO:0000256" key="6">
    <source>
        <dbReference type="ARBA" id="ARBA00009320"/>
    </source>
</evidence>
<keyword evidence="11 17" id="KW-0100">Branched-chain amino acid biosynthesis</keyword>
<sequence>MIQKTENIWFDGQLVPWDEARVHVLTHTLHYGVGVFEGIRSYKCKDGTSALFRLEEHVERLFNSARTVEMEIPFTEEAICQAIVDTLKANKMDQGYIRPLAFIGDGAMGVHPGENSIRVIIATWPWGTYLGEDALQSGIRVRTSSFTRHHVNVMMTKAKVAGNYVNSVLAKREAKADGYDEALMLDVDGYVSEATGENIFLVKHGKLKTPPLGSILGGITRDSIITMARDMGYEVTEQRFTRDELYMADEAFFCGTAAEVTPIREVDRRTIGQGKAGPNTLLFQSEYFKIVRGENMKYAEWLYDYEI</sequence>
<dbReference type="InterPro" id="IPR033939">
    <property type="entry name" value="BCAT_family"/>
</dbReference>
<comment type="similarity">
    <text evidence="6 15">Belongs to the class-IV pyridoxal-phosphate-dependent aminotransferase family.</text>
</comment>
<dbReference type="Gene3D" id="3.20.10.10">
    <property type="entry name" value="D-amino Acid Aminotransferase, subunit A, domain 2"/>
    <property type="match status" value="1"/>
</dbReference>
<comment type="caution">
    <text evidence="18">The sequence shown here is derived from an EMBL/GenBank/DDBJ whole genome shotgun (WGS) entry which is preliminary data.</text>
</comment>
<dbReference type="UniPathway" id="UPA00047">
    <property type="reaction ID" value="UER00058"/>
</dbReference>
<dbReference type="GO" id="GO:0052656">
    <property type="term" value="F:L-isoleucine-2-oxoglutarate transaminase activity"/>
    <property type="evidence" value="ECO:0007669"/>
    <property type="project" value="RHEA"/>
</dbReference>
<keyword evidence="8 17" id="KW-0028">Amino-acid biosynthesis</keyword>
<name>D6SKE7_9BACT</name>
<evidence type="ECO:0000256" key="17">
    <source>
        <dbReference type="RuleBase" id="RU364094"/>
    </source>
</evidence>
<evidence type="ECO:0000256" key="4">
    <source>
        <dbReference type="ARBA" id="ARBA00004931"/>
    </source>
</evidence>
<evidence type="ECO:0000256" key="9">
    <source>
        <dbReference type="ARBA" id="ARBA00022679"/>
    </source>
</evidence>
<evidence type="ECO:0000256" key="1">
    <source>
        <dbReference type="ARBA" id="ARBA00001933"/>
    </source>
</evidence>
<dbReference type="RefSeq" id="WP_008869469.1">
    <property type="nucleotide sequence ID" value="NZ_ACJN02000001.1"/>
</dbReference>
<dbReference type="CDD" id="cd01557">
    <property type="entry name" value="BCAT_beta_family"/>
    <property type="match status" value="1"/>
</dbReference>
<comment type="cofactor">
    <cofactor evidence="1 16">
        <name>pyridoxal 5'-phosphate</name>
        <dbReference type="ChEBI" id="CHEBI:597326"/>
    </cofactor>
</comment>
<evidence type="ECO:0000256" key="7">
    <source>
        <dbReference type="ARBA" id="ARBA00022576"/>
    </source>
</evidence>
<dbReference type="InterPro" id="IPR043132">
    <property type="entry name" value="BCAT-like_C"/>
</dbReference>
<evidence type="ECO:0000256" key="8">
    <source>
        <dbReference type="ARBA" id="ARBA00022605"/>
    </source>
</evidence>
<dbReference type="GO" id="GO:0005829">
    <property type="term" value="C:cytosol"/>
    <property type="evidence" value="ECO:0007669"/>
    <property type="project" value="TreeGrafter"/>
</dbReference>
<keyword evidence="10 16" id="KW-0663">Pyridoxal phosphate</keyword>
<proteinExistence type="inferred from homology"/>
<accession>D6SKE7</accession>
<comment type="catalytic activity">
    <reaction evidence="12 17">
        <text>L-valine + 2-oxoglutarate = 3-methyl-2-oxobutanoate + L-glutamate</text>
        <dbReference type="Rhea" id="RHEA:24813"/>
        <dbReference type="ChEBI" id="CHEBI:11851"/>
        <dbReference type="ChEBI" id="CHEBI:16810"/>
        <dbReference type="ChEBI" id="CHEBI:29985"/>
        <dbReference type="ChEBI" id="CHEBI:57762"/>
        <dbReference type="EC" id="2.6.1.42"/>
    </reaction>
</comment>
<keyword evidence="7 17" id="KW-0032">Aminotransferase</keyword>
<evidence type="ECO:0000256" key="5">
    <source>
        <dbReference type="ARBA" id="ARBA00005072"/>
    </source>
</evidence>
<reference evidence="18" key="1">
    <citation type="submission" date="2010-05" db="EMBL/GenBank/DDBJ databases">
        <title>The draft genome of Desulfonatronospira thiodismutans ASO3-1.</title>
        <authorList>
            <consortium name="US DOE Joint Genome Institute (JGI-PGF)"/>
            <person name="Lucas S."/>
            <person name="Copeland A."/>
            <person name="Lapidus A."/>
            <person name="Cheng J.-F."/>
            <person name="Bruce D."/>
            <person name="Goodwin L."/>
            <person name="Pitluck S."/>
            <person name="Chertkov O."/>
            <person name="Brettin T."/>
            <person name="Detter J.C."/>
            <person name="Han C."/>
            <person name="Land M.L."/>
            <person name="Hauser L."/>
            <person name="Kyrpides N."/>
            <person name="Mikhailova N."/>
            <person name="Muyzer G."/>
            <person name="Woyke T."/>
        </authorList>
    </citation>
    <scope>NUCLEOTIDE SEQUENCE [LARGE SCALE GENOMIC DNA]</scope>
    <source>
        <strain evidence="18">ASO3-1</strain>
    </source>
</reference>
<evidence type="ECO:0000313" key="19">
    <source>
        <dbReference type="Proteomes" id="UP000005496"/>
    </source>
</evidence>
<dbReference type="GO" id="GO:0052655">
    <property type="term" value="F:L-valine-2-oxoglutarate transaminase activity"/>
    <property type="evidence" value="ECO:0007669"/>
    <property type="project" value="RHEA"/>
</dbReference>
<dbReference type="InterPro" id="IPR005785">
    <property type="entry name" value="B_amino_transI"/>
</dbReference>
<gene>
    <name evidence="17" type="primary">ilvE</name>
    <name evidence="18" type="ORF">Dthio_PD3818</name>
</gene>
<dbReference type="GO" id="GO:0009098">
    <property type="term" value="P:L-leucine biosynthetic process"/>
    <property type="evidence" value="ECO:0007669"/>
    <property type="project" value="UniProtKB-UniPathway"/>
</dbReference>
<comment type="pathway">
    <text evidence="4 17">Amino-acid biosynthesis; L-valine biosynthesis; L-valine from pyruvate: step 4/4.</text>
</comment>
<dbReference type="EMBL" id="ACJN02000001">
    <property type="protein sequence ID" value="EFI36350.1"/>
    <property type="molecule type" value="Genomic_DNA"/>
</dbReference>
<dbReference type="UniPathway" id="UPA00048">
    <property type="reaction ID" value="UER00073"/>
</dbReference>
<organism evidence="18 19">
    <name type="scientific">Desulfonatronospira thiodismutans ASO3-1</name>
    <dbReference type="NCBI Taxonomy" id="555779"/>
    <lineage>
        <taxon>Bacteria</taxon>
        <taxon>Pseudomonadati</taxon>
        <taxon>Thermodesulfobacteriota</taxon>
        <taxon>Desulfovibrionia</taxon>
        <taxon>Desulfovibrionales</taxon>
        <taxon>Desulfonatronovibrionaceae</taxon>
        <taxon>Desulfonatronospira</taxon>
    </lineage>
</organism>
<dbReference type="InterPro" id="IPR043131">
    <property type="entry name" value="BCAT-like_N"/>
</dbReference>
<evidence type="ECO:0000256" key="16">
    <source>
        <dbReference type="RuleBase" id="RU004516"/>
    </source>
</evidence>
<dbReference type="InterPro" id="IPR001544">
    <property type="entry name" value="Aminotrans_IV"/>
</dbReference>
<dbReference type="SUPFAM" id="SSF56752">
    <property type="entry name" value="D-aminoacid aminotransferase-like PLP-dependent enzymes"/>
    <property type="match status" value="1"/>
</dbReference>
<evidence type="ECO:0000256" key="15">
    <source>
        <dbReference type="RuleBase" id="RU004106"/>
    </source>
</evidence>
<evidence type="ECO:0000256" key="3">
    <source>
        <dbReference type="ARBA" id="ARBA00004824"/>
    </source>
</evidence>
<dbReference type="InterPro" id="IPR036038">
    <property type="entry name" value="Aminotransferase-like"/>
</dbReference>